<protein>
    <submittedName>
        <fullName evidence="1">Uncharacterized protein</fullName>
    </submittedName>
</protein>
<dbReference type="Proteomes" id="UP000734854">
    <property type="component" value="Unassembled WGS sequence"/>
</dbReference>
<gene>
    <name evidence="1" type="ORF">ZIOFF_025025</name>
</gene>
<comment type="caution">
    <text evidence="1">The sequence shown here is derived from an EMBL/GenBank/DDBJ whole genome shotgun (WGS) entry which is preliminary data.</text>
</comment>
<evidence type="ECO:0000313" key="2">
    <source>
        <dbReference type="Proteomes" id="UP000734854"/>
    </source>
</evidence>
<dbReference type="EMBL" id="JACMSC010000007">
    <property type="protein sequence ID" value="KAG6514656.1"/>
    <property type="molecule type" value="Genomic_DNA"/>
</dbReference>
<organism evidence="1 2">
    <name type="scientific">Zingiber officinale</name>
    <name type="common">Ginger</name>
    <name type="synonym">Amomum zingiber</name>
    <dbReference type="NCBI Taxonomy" id="94328"/>
    <lineage>
        <taxon>Eukaryota</taxon>
        <taxon>Viridiplantae</taxon>
        <taxon>Streptophyta</taxon>
        <taxon>Embryophyta</taxon>
        <taxon>Tracheophyta</taxon>
        <taxon>Spermatophyta</taxon>
        <taxon>Magnoliopsida</taxon>
        <taxon>Liliopsida</taxon>
        <taxon>Zingiberales</taxon>
        <taxon>Zingiberaceae</taxon>
        <taxon>Zingiber</taxon>
    </lineage>
</organism>
<keyword evidence="2" id="KW-1185">Reference proteome</keyword>
<reference evidence="1 2" key="1">
    <citation type="submission" date="2020-08" db="EMBL/GenBank/DDBJ databases">
        <title>Plant Genome Project.</title>
        <authorList>
            <person name="Zhang R.-G."/>
        </authorList>
    </citation>
    <scope>NUCLEOTIDE SEQUENCE [LARGE SCALE GENOMIC DNA]</scope>
    <source>
        <tissue evidence="1">Rhizome</tissue>
    </source>
</reference>
<name>A0A8J5H156_ZINOF</name>
<accession>A0A8J5H156</accession>
<evidence type="ECO:0000313" key="1">
    <source>
        <dbReference type="EMBL" id="KAG6514656.1"/>
    </source>
</evidence>
<dbReference type="AlphaFoldDB" id="A0A8J5H156"/>
<proteinExistence type="predicted"/>
<sequence>MHSFHCGGTAHRAMRPACTSFRHRHCLSFVSFSREYAYTLKMDEKSVVYSFRVVLLELVTGRMLVGELGVGVDIVQWARISFFVIMDDVANLLDLTIADTLTQIVGSTKFVGSDDS</sequence>